<dbReference type="Proteomes" id="UP001174936">
    <property type="component" value="Unassembled WGS sequence"/>
</dbReference>
<evidence type="ECO:0000313" key="2">
    <source>
        <dbReference type="Proteomes" id="UP001174936"/>
    </source>
</evidence>
<dbReference type="EMBL" id="JAULSV010000003">
    <property type="protein sequence ID" value="KAK0649542.1"/>
    <property type="molecule type" value="Genomic_DNA"/>
</dbReference>
<dbReference type="SUPFAM" id="SSF109854">
    <property type="entry name" value="DinB/YfiT-like putative metalloenzymes"/>
    <property type="match status" value="1"/>
</dbReference>
<gene>
    <name evidence="1" type="ORF">B0T16DRAFT_324341</name>
</gene>
<comment type="caution">
    <text evidence="1">The sequence shown here is derived from an EMBL/GenBank/DDBJ whole genome shotgun (WGS) entry which is preliminary data.</text>
</comment>
<dbReference type="InterPro" id="IPR018531">
    <property type="entry name" value="DUF1993"/>
</dbReference>
<evidence type="ECO:0000313" key="1">
    <source>
        <dbReference type="EMBL" id="KAK0649542.1"/>
    </source>
</evidence>
<protein>
    <recommendedName>
        <fullName evidence="3">Helix-turn-helix-domain containing protein type</fullName>
    </recommendedName>
</protein>
<dbReference type="Gene3D" id="1.20.120.450">
    <property type="entry name" value="dinb family like domain"/>
    <property type="match status" value="1"/>
</dbReference>
<dbReference type="PANTHER" id="PTHR36922">
    <property type="entry name" value="BLL2446 PROTEIN"/>
    <property type="match status" value="1"/>
</dbReference>
<name>A0AA39YDL4_9PEZI</name>
<organism evidence="1 2">
    <name type="scientific">Cercophora newfieldiana</name>
    <dbReference type="NCBI Taxonomy" id="92897"/>
    <lineage>
        <taxon>Eukaryota</taxon>
        <taxon>Fungi</taxon>
        <taxon>Dikarya</taxon>
        <taxon>Ascomycota</taxon>
        <taxon>Pezizomycotina</taxon>
        <taxon>Sordariomycetes</taxon>
        <taxon>Sordariomycetidae</taxon>
        <taxon>Sordariales</taxon>
        <taxon>Lasiosphaeriaceae</taxon>
        <taxon>Cercophora</taxon>
    </lineage>
</organism>
<dbReference type="PANTHER" id="PTHR36922:SF1">
    <property type="entry name" value="DUF1993 DOMAIN-CONTAINING PROTEIN"/>
    <property type="match status" value="1"/>
</dbReference>
<dbReference type="InterPro" id="IPR034660">
    <property type="entry name" value="DinB/YfiT-like"/>
</dbReference>
<reference evidence="1" key="1">
    <citation type="submission" date="2023-06" db="EMBL/GenBank/DDBJ databases">
        <title>Genome-scale phylogeny and comparative genomics of the fungal order Sordariales.</title>
        <authorList>
            <consortium name="Lawrence Berkeley National Laboratory"/>
            <person name="Hensen N."/>
            <person name="Bonometti L."/>
            <person name="Westerberg I."/>
            <person name="Brannstrom I.O."/>
            <person name="Guillou S."/>
            <person name="Cros-Aarteil S."/>
            <person name="Calhoun S."/>
            <person name="Haridas S."/>
            <person name="Kuo A."/>
            <person name="Mondo S."/>
            <person name="Pangilinan J."/>
            <person name="Riley R."/>
            <person name="Labutti K."/>
            <person name="Andreopoulos B."/>
            <person name="Lipzen A."/>
            <person name="Chen C."/>
            <person name="Yanf M."/>
            <person name="Daum C."/>
            <person name="Ng V."/>
            <person name="Clum A."/>
            <person name="Steindorff A."/>
            <person name="Ohm R."/>
            <person name="Martin F."/>
            <person name="Silar P."/>
            <person name="Natvig D."/>
            <person name="Lalanne C."/>
            <person name="Gautier V."/>
            <person name="Ament-Velasquez S.L."/>
            <person name="Kruys A."/>
            <person name="Hutchinson M.I."/>
            <person name="Powell A.J."/>
            <person name="Barry K."/>
            <person name="Miller A.N."/>
            <person name="Grigoriev I.V."/>
            <person name="Debuchy R."/>
            <person name="Gladieux P."/>
            <person name="Thoren M.H."/>
            <person name="Johannesson H."/>
        </authorList>
    </citation>
    <scope>NUCLEOTIDE SEQUENCE</scope>
    <source>
        <strain evidence="1">SMH2532-1</strain>
    </source>
</reference>
<proteinExistence type="predicted"/>
<evidence type="ECO:0008006" key="3">
    <source>
        <dbReference type="Google" id="ProtNLM"/>
    </source>
</evidence>
<accession>A0AA39YDL4</accession>
<sequence>MAPVSLYDTSIALFINSNKALRAILQKAKDHGGSSSPEEFASARLIDDMLPLSFQVQMVSNTSKKAVERMVPSKNPGPWEDNEKTLDQLIARVDRTLELLQSVTPEDLKGKDEEVVELKLGSRGTATAEVKGYIFGYAIPNVLFHTMTTYSILRMKGVPVGKMDFLTSYLENNLLTKPQ</sequence>
<keyword evidence="2" id="KW-1185">Reference proteome</keyword>
<dbReference type="AlphaFoldDB" id="A0AA39YDL4"/>
<dbReference type="Pfam" id="PF09351">
    <property type="entry name" value="DUF1993"/>
    <property type="match status" value="1"/>
</dbReference>